<dbReference type="EMBL" id="CH408029">
    <property type="protein sequence ID" value="EAQ93501.1"/>
    <property type="molecule type" value="Genomic_DNA"/>
</dbReference>
<keyword evidence="3" id="KW-1185">Reference proteome</keyword>
<dbReference type="RefSeq" id="XP_001220957.1">
    <property type="nucleotide sequence ID" value="XM_001220956.1"/>
</dbReference>
<protein>
    <submittedName>
        <fullName evidence="2">Uncharacterized protein</fullName>
    </submittedName>
</protein>
<evidence type="ECO:0000256" key="1">
    <source>
        <dbReference type="SAM" id="MobiDB-lite"/>
    </source>
</evidence>
<dbReference type="GeneID" id="4386756"/>
<dbReference type="Proteomes" id="UP000001056">
    <property type="component" value="Unassembled WGS sequence"/>
</dbReference>
<feature type="region of interest" description="Disordered" evidence="1">
    <location>
        <begin position="1"/>
        <end position="61"/>
    </location>
</feature>
<dbReference type="HOGENOM" id="CLU_1927350_0_0_1"/>
<dbReference type="AlphaFoldDB" id="Q2HDG8"/>
<proteinExistence type="predicted"/>
<evidence type="ECO:0000313" key="2">
    <source>
        <dbReference type="EMBL" id="EAQ93501.1"/>
    </source>
</evidence>
<feature type="compositionally biased region" description="Basic and acidic residues" evidence="1">
    <location>
        <begin position="12"/>
        <end position="26"/>
    </location>
</feature>
<dbReference type="VEuPathDB" id="FungiDB:CHGG_01736"/>
<gene>
    <name evidence="2" type="ORF">CHGG_01736</name>
</gene>
<organism evidence="2 3">
    <name type="scientific">Chaetomium globosum (strain ATCC 6205 / CBS 148.51 / DSM 1962 / NBRC 6347 / NRRL 1970)</name>
    <name type="common">Soil fungus</name>
    <dbReference type="NCBI Taxonomy" id="306901"/>
    <lineage>
        <taxon>Eukaryota</taxon>
        <taxon>Fungi</taxon>
        <taxon>Dikarya</taxon>
        <taxon>Ascomycota</taxon>
        <taxon>Pezizomycotina</taxon>
        <taxon>Sordariomycetes</taxon>
        <taxon>Sordariomycetidae</taxon>
        <taxon>Sordariales</taxon>
        <taxon>Chaetomiaceae</taxon>
        <taxon>Chaetomium</taxon>
    </lineage>
</organism>
<reference evidence="3" key="1">
    <citation type="journal article" date="2015" name="Genome Announc.">
        <title>Draft genome sequence of the cellulolytic fungus Chaetomium globosum.</title>
        <authorList>
            <person name="Cuomo C.A."/>
            <person name="Untereiner W.A."/>
            <person name="Ma L.-J."/>
            <person name="Grabherr M."/>
            <person name="Birren B.W."/>
        </authorList>
    </citation>
    <scope>NUCLEOTIDE SEQUENCE [LARGE SCALE GENOMIC DNA]</scope>
    <source>
        <strain evidence="3">ATCC 6205 / CBS 148.51 / DSM 1962 / NBRC 6347 / NRRL 1970</strain>
    </source>
</reference>
<accession>Q2HDG8</accession>
<evidence type="ECO:0000313" key="3">
    <source>
        <dbReference type="Proteomes" id="UP000001056"/>
    </source>
</evidence>
<dbReference type="InParanoid" id="Q2HDG8"/>
<feature type="compositionally biased region" description="Basic and acidic residues" evidence="1">
    <location>
        <begin position="41"/>
        <end position="61"/>
    </location>
</feature>
<feature type="compositionally biased region" description="Basic and acidic residues" evidence="1">
    <location>
        <begin position="106"/>
        <end position="115"/>
    </location>
</feature>
<name>Q2HDG8_CHAGB</name>
<feature type="region of interest" description="Disordered" evidence="1">
    <location>
        <begin position="105"/>
        <end position="131"/>
    </location>
</feature>
<sequence>MDIPKIAKQGRSKTDEAKETGKDKAQKTGKRPVGFPGSQHELLKKERMEEQECKGEGWDEKWQEIQRENGDAARTRSQRFCNSAIDPKLSLQHPFQDLFRRIKKERGREGKEGEHRRHNRSPGHGGMPGRV</sequence>